<protein>
    <recommendedName>
        <fullName evidence="2">DUF6532 domain-containing protein</fullName>
    </recommendedName>
</protein>
<dbReference type="Pfam" id="PF20149">
    <property type="entry name" value="DUF6532"/>
    <property type="match status" value="1"/>
</dbReference>
<dbReference type="EMBL" id="MU801899">
    <property type="protein sequence ID" value="KAJ3989299.1"/>
    <property type="molecule type" value="Genomic_DNA"/>
</dbReference>
<organism evidence="3 4">
    <name type="scientific">Lentinula detonsa</name>
    <dbReference type="NCBI Taxonomy" id="2804962"/>
    <lineage>
        <taxon>Eukaryota</taxon>
        <taxon>Fungi</taxon>
        <taxon>Dikarya</taxon>
        <taxon>Basidiomycota</taxon>
        <taxon>Agaricomycotina</taxon>
        <taxon>Agaricomycetes</taxon>
        <taxon>Agaricomycetidae</taxon>
        <taxon>Agaricales</taxon>
        <taxon>Marasmiineae</taxon>
        <taxon>Omphalotaceae</taxon>
        <taxon>Lentinula</taxon>
    </lineage>
</organism>
<evidence type="ECO:0000256" key="1">
    <source>
        <dbReference type="SAM" id="MobiDB-lite"/>
    </source>
</evidence>
<dbReference type="AlphaFoldDB" id="A0AA38Q7Z0"/>
<reference evidence="3" key="1">
    <citation type="submission" date="2022-08" db="EMBL/GenBank/DDBJ databases">
        <authorList>
            <consortium name="DOE Joint Genome Institute"/>
            <person name="Min B."/>
            <person name="Riley R."/>
            <person name="Sierra-Patev S."/>
            <person name="Naranjo-Ortiz M."/>
            <person name="Looney B."/>
            <person name="Konkel Z."/>
            <person name="Slot J.C."/>
            <person name="Sakamoto Y."/>
            <person name="Steenwyk J.L."/>
            <person name="Rokas A."/>
            <person name="Carro J."/>
            <person name="Camarero S."/>
            <person name="Ferreira P."/>
            <person name="Molpeceres G."/>
            <person name="Ruiz-Duenas F.J."/>
            <person name="Serrano A."/>
            <person name="Henrissat B."/>
            <person name="Drula E."/>
            <person name="Hughes K.W."/>
            <person name="Mata J.L."/>
            <person name="Ishikawa N.K."/>
            <person name="Vargas-Isla R."/>
            <person name="Ushijima S."/>
            <person name="Smith C.A."/>
            <person name="Ahrendt S."/>
            <person name="Andreopoulos W."/>
            <person name="He G."/>
            <person name="Labutti K."/>
            <person name="Lipzen A."/>
            <person name="Ng V."/>
            <person name="Sandor L."/>
            <person name="Barry K."/>
            <person name="Martinez A.T."/>
            <person name="Xiao Y."/>
            <person name="Gibbons J.G."/>
            <person name="Terashima K."/>
            <person name="Hibbett D.S."/>
            <person name="Grigoriev I.V."/>
        </authorList>
    </citation>
    <scope>NUCLEOTIDE SEQUENCE</scope>
    <source>
        <strain evidence="3">TFB7829</strain>
    </source>
</reference>
<accession>A0AA38Q7Z0</accession>
<evidence type="ECO:0000259" key="2">
    <source>
        <dbReference type="Pfam" id="PF20149"/>
    </source>
</evidence>
<feature type="domain" description="DUF6532" evidence="2">
    <location>
        <begin position="3"/>
        <end position="96"/>
    </location>
</feature>
<name>A0AA38Q7Z0_9AGAR</name>
<gene>
    <name evidence="3" type="ORF">F5890DRAFT_1486733</name>
</gene>
<feature type="region of interest" description="Disordered" evidence="1">
    <location>
        <begin position="125"/>
        <end position="146"/>
    </location>
</feature>
<dbReference type="InterPro" id="IPR045341">
    <property type="entry name" value="DUF6532"/>
</dbReference>
<dbReference type="Proteomes" id="UP001163850">
    <property type="component" value="Unassembled WGS sequence"/>
</dbReference>
<evidence type="ECO:0000313" key="4">
    <source>
        <dbReference type="Proteomes" id="UP001163850"/>
    </source>
</evidence>
<proteinExistence type="predicted"/>
<sequence>MRTNEPYRHPAIVAVMRRYFFTGNKSLGRRFRDTFSSSLDSDNSKEVPQALLGIVVVAIFAALKEWSEGLDQRKSQDFVSADFSDEYELHMTLLQTKIYKNDGTGIAKYHALMARLYREVSTGSSSDIKASSSEKMPDLDFDGMEE</sequence>
<comment type="caution">
    <text evidence="3">The sequence shown here is derived from an EMBL/GenBank/DDBJ whole genome shotgun (WGS) entry which is preliminary data.</text>
</comment>
<evidence type="ECO:0000313" key="3">
    <source>
        <dbReference type="EMBL" id="KAJ3989299.1"/>
    </source>
</evidence>